<dbReference type="RefSeq" id="WP_175223192.1">
    <property type="nucleotide sequence ID" value="NZ_CABWIL020000034.1"/>
</dbReference>
<evidence type="ECO:0000313" key="5">
    <source>
        <dbReference type="EMBL" id="CAB3972582.1"/>
    </source>
</evidence>
<dbReference type="InterPro" id="IPR015424">
    <property type="entry name" value="PyrdxlP-dep_Trfase"/>
</dbReference>
<reference evidence="5 6" key="1">
    <citation type="submission" date="2020-04" db="EMBL/GenBank/DDBJ databases">
        <authorList>
            <person name="Depoorter E."/>
        </authorList>
    </citation>
    <scope>NUCLEOTIDE SEQUENCE [LARGE SCALE GENOMIC DNA]</scope>
    <source>
        <strain evidence="5 6">BCC0217</strain>
    </source>
</reference>
<accession>A0A6J5JLC1</accession>
<protein>
    <submittedName>
        <fullName evidence="5">LPS biosynthesis-like protein</fullName>
    </submittedName>
</protein>
<organism evidence="5 6">
    <name type="scientific">Burkholderia aenigmatica</name>
    <dbReference type="NCBI Taxonomy" id="2015348"/>
    <lineage>
        <taxon>Bacteria</taxon>
        <taxon>Pseudomonadati</taxon>
        <taxon>Pseudomonadota</taxon>
        <taxon>Betaproteobacteria</taxon>
        <taxon>Burkholderiales</taxon>
        <taxon>Burkholderiaceae</taxon>
        <taxon>Burkholderia</taxon>
        <taxon>Burkholderia cepacia complex</taxon>
    </lineage>
</organism>
<dbReference type="GO" id="GO:0030170">
    <property type="term" value="F:pyridoxal phosphate binding"/>
    <property type="evidence" value="ECO:0007669"/>
    <property type="project" value="TreeGrafter"/>
</dbReference>
<sequence length="376" mass="41368">MTDYLTPIKFAQPELDELTIEAVSDVLRSGHLTSGPKTRAFEDALSGTFGGRPTRVVTSATAAIDLALQICGVGPGDEVITSAQSFFSTMNMIVKCGAIPKFVDCDLESRVIDLEQVERAITARTKAIMPTHFPGSLVDMDALMALASKYGLRVIEDAALVQGSHWQGMPIGSFGDVATFSFHPNKNMTTIEGGAIVVNSEEEAKRIDALRFHGIHRLPDGTRDVESAAGKFNMSDVSAAIGLRQLQQLDGFLEKRETLVSRYFQKFPEITGAVLPPRAVPRQSWNMFCVLFPFSATRFSRHAFRNELERRGILSGVSYEALHTTSLGRKLGYVEGQFRNAERIACETVTLPLHVGMTEENVDRVCRTVAEVWHTL</sequence>
<dbReference type="InterPro" id="IPR015421">
    <property type="entry name" value="PyrdxlP-dep_Trfase_major"/>
</dbReference>
<evidence type="ECO:0000256" key="4">
    <source>
        <dbReference type="RuleBase" id="RU004508"/>
    </source>
</evidence>
<dbReference type="Gene3D" id="3.90.1150.10">
    <property type="entry name" value="Aspartate Aminotransferase, domain 1"/>
    <property type="match status" value="1"/>
</dbReference>
<dbReference type="AlphaFoldDB" id="A0A6J5JLC1"/>
<evidence type="ECO:0000256" key="1">
    <source>
        <dbReference type="ARBA" id="ARBA00037999"/>
    </source>
</evidence>
<evidence type="ECO:0000256" key="2">
    <source>
        <dbReference type="PIRSR" id="PIRSR000390-1"/>
    </source>
</evidence>
<dbReference type="PIRSF" id="PIRSF000390">
    <property type="entry name" value="PLP_StrS"/>
    <property type="match status" value="1"/>
</dbReference>
<dbReference type="Proteomes" id="UP000494301">
    <property type="component" value="Unassembled WGS sequence"/>
</dbReference>
<dbReference type="Pfam" id="PF01041">
    <property type="entry name" value="DegT_DnrJ_EryC1"/>
    <property type="match status" value="1"/>
</dbReference>
<dbReference type="InterPro" id="IPR015422">
    <property type="entry name" value="PyrdxlP-dep_Trfase_small"/>
</dbReference>
<dbReference type="GO" id="GO:0000271">
    <property type="term" value="P:polysaccharide biosynthetic process"/>
    <property type="evidence" value="ECO:0007669"/>
    <property type="project" value="TreeGrafter"/>
</dbReference>
<dbReference type="PANTHER" id="PTHR30244:SF34">
    <property type="entry name" value="DTDP-4-AMINO-4,6-DIDEOXYGALACTOSE TRANSAMINASE"/>
    <property type="match status" value="1"/>
</dbReference>
<evidence type="ECO:0000256" key="3">
    <source>
        <dbReference type="PIRSR" id="PIRSR000390-2"/>
    </source>
</evidence>
<feature type="active site" description="Proton acceptor" evidence="2">
    <location>
        <position position="186"/>
    </location>
</feature>
<dbReference type="PANTHER" id="PTHR30244">
    <property type="entry name" value="TRANSAMINASE"/>
    <property type="match status" value="1"/>
</dbReference>
<name>A0A6J5JLC1_9BURK</name>
<dbReference type="GO" id="GO:0008483">
    <property type="term" value="F:transaminase activity"/>
    <property type="evidence" value="ECO:0007669"/>
    <property type="project" value="TreeGrafter"/>
</dbReference>
<comment type="similarity">
    <text evidence="1 4">Belongs to the DegT/DnrJ/EryC1 family.</text>
</comment>
<dbReference type="InterPro" id="IPR000653">
    <property type="entry name" value="DegT/StrS_aminotransferase"/>
</dbReference>
<keyword evidence="3 4" id="KW-0663">Pyridoxal phosphate</keyword>
<gene>
    <name evidence="5" type="ORF">BLA3211_07041</name>
</gene>
<feature type="modified residue" description="N6-(pyridoxal phosphate)lysine" evidence="3">
    <location>
        <position position="186"/>
    </location>
</feature>
<dbReference type="CDD" id="cd00616">
    <property type="entry name" value="AHBA_syn"/>
    <property type="match status" value="1"/>
</dbReference>
<evidence type="ECO:0000313" key="6">
    <source>
        <dbReference type="Proteomes" id="UP000494301"/>
    </source>
</evidence>
<proteinExistence type="inferred from homology"/>
<dbReference type="SUPFAM" id="SSF53383">
    <property type="entry name" value="PLP-dependent transferases"/>
    <property type="match status" value="1"/>
</dbReference>
<dbReference type="Gene3D" id="3.40.640.10">
    <property type="entry name" value="Type I PLP-dependent aspartate aminotransferase-like (Major domain)"/>
    <property type="match status" value="1"/>
</dbReference>
<dbReference type="EMBL" id="CABWIL020000034">
    <property type="protein sequence ID" value="CAB3972582.1"/>
    <property type="molecule type" value="Genomic_DNA"/>
</dbReference>